<evidence type="ECO:0000313" key="2">
    <source>
        <dbReference type="Proteomes" id="UP000623301"/>
    </source>
</evidence>
<accession>A0ABS0WX36</accession>
<reference evidence="1 2" key="1">
    <citation type="submission" date="2020-12" db="EMBL/GenBank/DDBJ databases">
        <title>Aureibaculum luteum sp. nov. and Aureibaculum flavum sp. nov., novel members of the family Flavobacteriaceae isolated from Antarctic intertidal sediments.</title>
        <authorList>
            <person name="He X."/>
            <person name="Zhang X."/>
        </authorList>
    </citation>
    <scope>NUCLEOTIDE SEQUENCE [LARGE SCALE GENOMIC DNA]</scope>
    <source>
        <strain evidence="1 2">A20</strain>
    </source>
</reference>
<dbReference type="RefSeq" id="WP_198843131.1">
    <property type="nucleotide sequence ID" value="NZ_JAEHFJ010000020.1"/>
</dbReference>
<dbReference type="Proteomes" id="UP000623301">
    <property type="component" value="Unassembled WGS sequence"/>
</dbReference>
<comment type="caution">
    <text evidence="1">The sequence shown here is derived from an EMBL/GenBank/DDBJ whole genome shotgun (WGS) entry which is preliminary data.</text>
</comment>
<name>A0ABS0WX36_9FLAO</name>
<sequence>MGIFDIFKKKKENLITTTENGILSPTFLENNFENITNPEKLYSHQWRRKLKTKSGGKIFKIKYYGELHSKHKNLIIQTEFAPSKIFAVDISNNEEFLLFDGCFHGYNAMFCDKYSEEQIKNRKADKFYVSENGNDKFELVISTYNGIDYEDEFREEVDSNGKIELVSGKKIDFEEVKRNGFDTLQIWGINENGKKIEIISEELA</sequence>
<gene>
    <name evidence="1" type="ORF">JBL43_20020</name>
</gene>
<proteinExistence type="predicted"/>
<organism evidence="1 2">
    <name type="scientific">Aureibaculum flavum</name>
    <dbReference type="NCBI Taxonomy" id="2795986"/>
    <lineage>
        <taxon>Bacteria</taxon>
        <taxon>Pseudomonadati</taxon>
        <taxon>Bacteroidota</taxon>
        <taxon>Flavobacteriia</taxon>
        <taxon>Flavobacteriales</taxon>
        <taxon>Flavobacteriaceae</taxon>
        <taxon>Aureibaculum</taxon>
    </lineage>
</organism>
<evidence type="ECO:0000313" key="1">
    <source>
        <dbReference type="EMBL" id="MBJ2176546.1"/>
    </source>
</evidence>
<dbReference type="EMBL" id="JAEHFJ010000020">
    <property type="protein sequence ID" value="MBJ2176546.1"/>
    <property type="molecule type" value="Genomic_DNA"/>
</dbReference>
<protein>
    <submittedName>
        <fullName evidence="1">Uncharacterized protein</fullName>
    </submittedName>
</protein>
<keyword evidence="2" id="KW-1185">Reference proteome</keyword>